<evidence type="ECO:0000313" key="1">
    <source>
        <dbReference type="EMBL" id="MFC7336456.1"/>
    </source>
</evidence>
<accession>A0ABW2L5S7</accession>
<dbReference type="PROSITE" id="PS51257">
    <property type="entry name" value="PROKAR_LIPOPROTEIN"/>
    <property type="match status" value="1"/>
</dbReference>
<dbReference type="Proteomes" id="UP001596472">
    <property type="component" value="Unassembled WGS sequence"/>
</dbReference>
<dbReference type="Gene3D" id="3.40.50.1820">
    <property type="entry name" value="alpha/beta hydrolase"/>
    <property type="match status" value="1"/>
</dbReference>
<keyword evidence="2" id="KW-1185">Reference proteome</keyword>
<gene>
    <name evidence="1" type="ORF">ACFQY0_04640</name>
</gene>
<comment type="caution">
    <text evidence="1">The sequence shown here is derived from an EMBL/GenBank/DDBJ whole genome shotgun (WGS) entry which is preliminary data.</text>
</comment>
<reference evidence="2" key="1">
    <citation type="journal article" date="2019" name="Int. J. Syst. Evol. Microbiol.">
        <title>The Global Catalogue of Microorganisms (GCM) 10K type strain sequencing project: providing services to taxonomists for standard genome sequencing and annotation.</title>
        <authorList>
            <consortium name="The Broad Institute Genomics Platform"/>
            <consortium name="The Broad Institute Genome Sequencing Center for Infectious Disease"/>
            <person name="Wu L."/>
            <person name="Ma J."/>
        </authorList>
    </citation>
    <scope>NUCLEOTIDE SEQUENCE [LARGE SCALE GENOMIC DNA]</scope>
    <source>
        <strain evidence="2">CGMCC 4.1467</strain>
    </source>
</reference>
<proteinExistence type="predicted"/>
<protein>
    <submittedName>
        <fullName evidence="1">Esterase/lipase family protein</fullName>
    </submittedName>
</protein>
<sequence length="537" mass="59690">MSMIRLHLTLLLCLTLVSCYAPIYVHEVKPDRPASVVVSEASLKAASKTSRNAPLDQAAATLEDVRIAYDRLAAGDSSALHEYNYLTARFIEQIRESGVKPWMNEVQLAGPRTRFVLRGEQPSDLNAEKRDFIASDSIEFAGSLAQKPSIEVGAGAPFLALLSAPPTENESFDQNMRYRNITALIHFQGNKATVELKDPYDVDQVTIGGHRYPLHADFGTNVSYALSTTRVDKLGLARLLNPQRFSNTCRLTRLQPYDPDRIPVLMVHGLQSTPATWVPMYFELMKDPQIRKKYQFWVFSYSSGYPYPYSAALLRKELDRMNRAFPGHKDIVMIGHSMGSLLTRLMITDVDDKLWVSYFGEPPSATKITGESRHILEESLIFKSRPEVSRAIFFSGPHRGSIIATSWIGRFGAKLVRAPAFIADARDSMVSIASADPAALVLNRAPNSIDTLAPNNRFILAINKHPIDSRVPFHSVVGDRGKGDTPDSSDGIVAYWSSHLDTAVSEKIVPSHHSSHQNPEGIQEARRILRAHAGLKN</sequence>
<organism evidence="1 2">
    <name type="scientific">Haloferula chungangensis</name>
    <dbReference type="NCBI Taxonomy" id="1048331"/>
    <lineage>
        <taxon>Bacteria</taxon>
        <taxon>Pseudomonadati</taxon>
        <taxon>Verrucomicrobiota</taxon>
        <taxon>Verrucomicrobiia</taxon>
        <taxon>Verrucomicrobiales</taxon>
        <taxon>Verrucomicrobiaceae</taxon>
        <taxon>Haloferula</taxon>
    </lineage>
</organism>
<dbReference type="InterPro" id="IPR029058">
    <property type="entry name" value="AB_hydrolase_fold"/>
</dbReference>
<dbReference type="SUPFAM" id="SSF53474">
    <property type="entry name" value="alpha/beta-Hydrolases"/>
    <property type="match status" value="1"/>
</dbReference>
<name>A0ABW2L5S7_9BACT</name>
<evidence type="ECO:0000313" key="2">
    <source>
        <dbReference type="Proteomes" id="UP001596472"/>
    </source>
</evidence>
<dbReference type="EMBL" id="JBHTBS010000002">
    <property type="protein sequence ID" value="MFC7336456.1"/>
    <property type="molecule type" value="Genomic_DNA"/>
</dbReference>